<evidence type="ECO:0000313" key="2">
    <source>
        <dbReference type="EMBL" id="NED93704.1"/>
    </source>
</evidence>
<dbReference type="EMBL" id="JAAGOB010000001">
    <property type="protein sequence ID" value="NED93704.1"/>
    <property type="molecule type" value="Genomic_DNA"/>
</dbReference>
<dbReference type="PANTHER" id="PTHR36844:SF1">
    <property type="entry name" value="PROTEASE PRSW"/>
    <property type="match status" value="1"/>
</dbReference>
<keyword evidence="2" id="KW-0378">Hydrolase</keyword>
<keyword evidence="1" id="KW-0472">Membrane</keyword>
<dbReference type="Proteomes" id="UP000469185">
    <property type="component" value="Unassembled WGS sequence"/>
</dbReference>
<keyword evidence="3" id="KW-1185">Reference proteome</keyword>
<dbReference type="GO" id="GO:0008237">
    <property type="term" value="F:metallopeptidase activity"/>
    <property type="evidence" value="ECO:0007669"/>
    <property type="project" value="UniProtKB-KW"/>
</dbReference>
<feature type="transmembrane region" description="Helical" evidence="1">
    <location>
        <begin position="49"/>
        <end position="72"/>
    </location>
</feature>
<dbReference type="InterPro" id="IPR026898">
    <property type="entry name" value="PrsW"/>
</dbReference>
<feature type="transmembrane region" description="Helical" evidence="1">
    <location>
        <begin position="84"/>
        <end position="109"/>
    </location>
</feature>
<reference evidence="2 3" key="1">
    <citation type="submission" date="2020-02" db="EMBL/GenBank/DDBJ databases">
        <authorList>
            <person name="Li X.-J."/>
            <person name="Feng X.-M."/>
        </authorList>
    </citation>
    <scope>NUCLEOTIDE SEQUENCE [LARGE SCALE GENOMIC DNA]</scope>
    <source>
        <strain evidence="2 3">CGMCC 4.7225</strain>
    </source>
</reference>
<sequence length="213" mass="22807">MVVSADQRVHEPFSRQQRRWVFWPILGIVLASVCGIAVVGMAVNELSVNVAVAAGFLALVPVILLAGTFLWLDRWEPEPGRTLLFAFLWGAGVATLGALLVNSAVGVTYGPAASAVVSAPLVEEALKGLFLVGLLWFNRRQLDGVVDGVVYAGMTAAGFAFVENVFYLGRAFEIDYYDGWFTFVLRGVVSPFAHPLFTVFIGLAVGVAVADVA</sequence>
<evidence type="ECO:0000313" key="3">
    <source>
        <dbReference type="Proteomes" id="UP000469185"/>
    </source>
</evidence>
<proteinExistence type="predicted"/>
<name>A0A6N9YFF0_9ACTN</name>
<feature type="transmembrane region" description="Helical" evidence="1">
    <location>
        <begin position="149"/>
        <end position="172"/>
    </location>
</feature>
<dbReference type="Pfam" id="PF13367">
    <property type="entry name" value="PrsW-protease"/>
    <property type="match status" value="1"/>
</dbReference>
<gene>
    <name evidence="2" type="ORF">G1H11_00055</name>
</gene>
<dbReference type="RefSeq" id="WP_163814906.1">
    <property type="nucleotide sequence ID" value="NZ_JAAGOB010000001.1"/>
</dbReference>
<accession>A0A6N9YFF0</accession>
<evidence type="ECO:0000256" key="1">
    <source>
        <dbReference type="SAM" id="Phobius"/>
    </source>
</evidence>
<keyword evidence="1" id="KW-1133">Transmembrane helix</keyword>
<dbReference type="AlphaFoldDB" id="A0A6N9YFF0"/>
<keyword evidence="1" id="KW-0812">Transmembrane</keyword>
<protein>
    <submittedName>
        <fullName evidence="2">PrsW family intramembrane metalloprotease</fullName>
    </submittedName>
</protein>
<keyword evidence="2" id="KW-0482">Metalloprotease</keyword>
<dbReference type="GO" id="GO:0006508">
    <property type="term" value="P:proteolysis"/>
    <property type="evidence" value="ECO:0007669"/>
    <property type="project" value="UniProtKB-KW"/>
</dbReference>
<feature type="transmembrane region" description="Helical" evidence="1">
    <location>
        <begin position="115"/>
        <end position="137"/>
    </location>
</feature>
<comment type="caution">
    <text evidence="2">The sequence shown here is derived from an EMBL/GenBank/DDBJ whole genome shotgun (WGS) entry which is preliminary data.</text>
</comment>
<feature type="transmembrane region" description="Helical" evidence="1">
    <location>
        <begin position="192"/>
        <end position="212"/>
    </location>
</feature>
<organism evidence="2 3">
    <name type="scientific">Phytoactinopolyspora alkaliphila</name>
    <dbReference type="NCBI Taxonomy" id="1783498"/>
    <lineage>
        <taxon>Bacteria</taxon>
        <taxon>Bacillati</taxon>
        <taxon>Actinomycetota</taxon>
        <taxon>Actinomycetes</taxon>
        <taxon>Jiangellales</taxon>
        <taxon>Jiangellaceae</taxon>
        <taxon>Phytoactinopolyspora</taxon>
    </lineage>
</organism>
<feature type="transmembrane region" description="Helical" evidence="1">
    <location>
        <begin position="20"/>
        <end position="43"/>
    </location>
</feature>
<keyword evidence="2" id="KW-0645">Protease</keyword>
<dbReference type="PANTHER" id="PTHR36844">
    <property type="entry name" value="PROTEASE PRSW"/>
    <property type="match status" value="1"/>
</dbReference>